<protein>
    <submittedName>
        <fullName evidence="2">Uncharacterized protein</fullName>
    </submittedName>
</protein>
<feature type="transmembrane region" description="Helical" evidence="1">
    <location>
        <begin position="29"/>
        <end position="49"/>
    </location>
</feature>
<comment type="caution">
    <text evidence="2">The sequence shown here is derived from an EMBL/GenBank/DDBJ whole genome shotgun (WGS) entry which is preliminary data.</text>
</comment>
<evidence type="ECO:0000313" key="2">
    <source>
        <dbReference type="EMBL" id="GEP46290.1"/>
    </source>
</evidence>
<sequence>MEEIDSGEVSLMAHSSSVELLNEINEKKALMRFGPVVTVFGIGLLWWLFTTGLHPVLLCVAIMFILGGVFLAWWRDAMKKTVVLFYDFDPEVEHAYGLLHDHAVNLSACQGVWHLSAAGKVHDKKYHAGASELVDRHTTHIYKASPDFLKTNIETLAIKAGRQILYLFPDRILVDDGGRIGAVGYEEINADVRQQRFIESARPPSDAAVVDQTWMYVNKKGGPDLRFASNPQLPICLYDELHLRSLSGVNERFQFSRHSIVGGFVAAIVHLGQFTDKHHEKVNA</sequence>
<feature type="transmembrane region" description="Helical" evidence="1">
    <location>
        <begin position="55"/>
        <end position="74"/>
    </location>
</feature>
<evidence type="ECO:0000256" key="1">
    <source>
        <dbReference type="SAM" id="Phobius"/>
    </source>
</evidence>
<keyword evidence="1" id="KW-1133">Transmembrane helix</keyword>
<reference evidence="2 3" key="1">
    <citation type="submission" date="2019-07" db="EMBL/GenBank/DDBJ databases">
        <title>Whole genome shotgun sequence of Brevifollis gellanilyticus NBRC 108608.</title>
        <authorList>
            <person name="Hosoyama A."/>
            <person name="Uohara A."/>
            <person name="Ohji S."/>
            <person name="Ichikawa N."/>
        </authorList>
    </citation>
    <scope>NUCLEOTIDE SEQUENCE [LARGE SCALE GENOMIC DNA]</scope>
    <source>
        <strain evidence="2 3">NBRC 108608</strain>
    </source>
</reference>
<proteinExistence type="predicted"/>
<keyword evidence="1" id="KW-0812">Transmembrane</keyword>
<keyword evidence="1" id="KW-0472">Membrane</keyword>
<dbReference type="Proteomes" id="UP000321577">
    <property type="component" value="Unassembled WGS sequence"/>
</dbReference>
<keyword evidence="3" id="KW-1185">Reference proteome</keyword>
<name>A0A512MHT0_9BACT</name>
<dbReference type="EMBL" id="BKAG01000082">
    <property type="protein sequence ID" value="GEP46290.1"/>
    <property type="molecule type" value="Genomic_DNA"/>
</dbReference>
<accession>A0A512MHT0</accession>
<gene>
    <name evidence="2" type="ORF">BGE01nite_55810</name>
</gene>
<dbReference type="AlphaFoldDB" id="A0A512MHT0"/>
<evidence type="ECO:0000313" key="3">
    <source>
        <dbReference type="Proteomes" id="UP000321577"/>
    </source>
</evidence>
<organism evidence="2 3">
    <name type="scientific">Brevifollis gellanilyticus</name>
    <dbReference type="NCBI Taxonomy" id="748831"/>
    <lineage>
        <taxon>Bacteria</taxon>
        <taxon>Pseudomonadati</taxon>
        <taxon>Verrucomicrobiota</taxon>
        <taxon>Verrucomicrobiia</taxon>
        <taxon>Verrucomicrobiales</taxon>
        <taxon>Verrucomicrobiaceae</taxon>
    </lineage>
</organism>